<organism evidence="1 2">
    <name type="scientific">Acetonema longum DSM 6540</name>
    <dbReference type="NCBI Taxonomy" id="1009370"/>
    <lineage>
        <taxon>Bacteria</taxon>
        <taxon>Bacillati</taxon>
        <taxon>Bacillota</taxon>
        <taxon>Negativicutes</taxon>
        <taxon>Acetonemataceae</taxon>
        <taxon>Acetonema</taxon>
    </lineage>
</organism>
<gene>
    <name evidence="1" type="ORF">ALO_12511</name>
</gene>
<evidence type="ECO:0000313" key="1">
    <source>
        <dbReference type="EMBL" id="EGO63530.1"/>
    </source>
</evidence>
<proteinExistence type="predicted"/>
<reference evidence="1 2" key="1">
    <citation type="journal article" date="2011" name="EMBO J.">
        <title>Structural diversity of bacterial flagellar motors.</title>
        <authorList>
            <person name="Chen S."/>
            <person name="Beeby M."/>
            <person name="Murphy G.E."/>
            <person name="Leadbetter J.R."/>
            <person name="Hendrixson D.R."/>
            <person name="Briegel A."/>
            <person name="Li Z."/>
            <person name="Shi J."/>
            <person name="Tocheva E.I."/>
            <person name="Muller A."/>
            <person name="Dobro M.J."/>
            <person name="Jensen G.J."/>
        </authorList>
    </citation>
    <scope>NUCLEOTIDE SEQUENCE [LARGE SCALE GENOMIC DNA]</scope>
    <source>
        <strain evidence="1 2">DSM 6540</strain>
    </source>
</reference>
<evidence type="ECO:0000313" key="2">
    <source>
        <dbReference type="Proteomes" id="UP000003240"/>
    </source>
</evidence>
<dbReference type="STRING" id="1009370.ALO_12511"/>
<dbReference type="RefSeq" id="WP_004096136.1">
    <property type="nucleotide sequence ID" value="NZ_AFGF01000107.1"/>
</dbReference>
<name>F7NK89_9FIRM</name>
<dbReference type="EMBL" id="AFGF01000107">
    <property type="protein sequence ID" value="EGO63530.1"/>
    <property type="molecule type" value="Genomic_DNA"/>
</dbReference>
<dbReference type="AlphaFoldDB" id="F7NK89"/>
<accession>F7NK89</accession>
<protein>
    <submittedName>
        <fullName evidence="1">Uncharacterized protein</fullName>
    </submittedName>
</protein>
<sequence length="81" mass="9282">MKYKYNVYNNYLPNRPHIMTIEANSPAAAVKKAYFDFVLQEGGKVEKTRRGKGYTNTAIYIYLPEQVAAGAGPEWTMERVF</sequence>
<comment type="caution">
    <text evidence="1">The sequence shown here is derived from an EMBL/GenBank/DDBJ whole genome shotgun (WGS) entry which is preliminary data.</text>
</comment>
<dbReference type="Proteomes" id="UP000003240">
    <property type="component" value="Unassembled WGS sequence"/>
</dbReference>
<keyword evidence="2" id="KW-1185">Reference proteome</keyword>